<dbReference type="EMBL" id="RCHU02000001">
    <property type="protein sequence ID" value="KAL3612854.1"/>
    <property type="molecule type" value="Genomic_DNA"/>
</dbReference>
<gene>
    <name evidence="1" type="ORF">D5086_003874</name>
</gene>
<keyword evidence="2" id="KW-1185">Reference proteome</keyword>
<evidence type="ECO:0000313" key="1">
    <source>
        <dbReference type="EMBL" id="KAL3612854.1"/>
    </source>
</evidence>
<reference evidence="1 2" key="1">
    <citation type="journal article" date="2024" name="Plant Biotechnol. J.">
        <title>Genome and CRISPR/Cas9 system of a widespread forest tree (Populus alba) in the world.</title>
        <authorList>
            <person name="Liu Y.J."/>
            <person name="Jiang P.F."/>
            <person name="Han X.M."/>
            <person name="Li X.Y."/>
            <person name="Wang H.M."/>
            <person name="Wang Y.J."/>
            <person name="Wang X.X."/>
            <person name="Zeng Q.Y."/>
        </authorList>
    </citation>
    <scope>NUCLEOTIDE SEQUENCE [LARGE SCALE GENOMIC DNA]</scope>
    <source>
        <strain evidence="2">cv. PAL-ZL1</strain>
    </source>
</reference>
<accession>A0ACC4D663</accession>
<protein>
    <submittedName>
        <fullName evidence="1">Uncharacterized protein</fullName>
    </submittedName>
</protein>
<dbReference type="Proteomes" id="UP000309997">
    <property type="component" value="Unassembled WGS sequence"/>
</dbReference>
<organism evidence="1 2">
    <name type="scientific">Populus alba</name>
    <name type="common">White poplar</name>
    <dbReference type="NCBI Taxonomy" id="43335"/>
    <lineage>
        <taxon>Eukaryota</taxon>
        <taxon>Viridiplantae</taxon>
        <taxon>Streptophyta</taxon>
        <taxon>Embryophyta</taxon>
        <taxon>Tracheophyta</taxon>
        <taxon>Spermatophyta</taxon>
        <taxon>Magnoliopsida</taxon>
        <taxon>eudicotyledons</taxon>
        <taxon>Gunneridae</taxon>
        <taxon>Pentapetalae</taxon>
        <taxon>rosids</taxon>
        <taxon>fabids</taxon>
        <taxon>Malpighiales</taxon>
        <taxon>Salicaceae</taxon>
        <taxon>Saliceae</taxon>
        <taxon>Populus</taxon>
    </lineage>
</organism>
<evidence type="ECO:0000313" key="2">
    <source>
        <dbReference type="Proteomes" id="UP000309997"/>
    </source>
</evidence>
<comment type="caution">
    <text evidence="1">The sequence shown here is derived from an EMBL/GenBank/DDBJ whole genome shotgun (WGS) entry which is preliminary data.</text>
</comment>
<proteinExistence type="predicted"/>
<sequence length="313" mass="34284">MRKIFVWGRGGLVICRWGDLGLGRRRRNGGGDCRQGGHIFTFSDGLTDGVIPSVNTLVTPSLIVTGNRHVTARTCFFKSLGNSVGILLTVLLSRHRTDLAFKSVGESVGIFAGEPVTSPARVPGFESVGDSVGKITRENLRLSYDHPRHFDIPSMKEKGVQPSIATYGLVMEAFQHILAIDTAVTCWNIANYAAIIKEDGCHMRVQKGCWYNICSPLTLSKKEATMFVMKLMKTSRITAQGEQLGSNAGRWKAASCCFLARQQKATMLHCSLNSGRLPPLFSEQCRHATLFSEQCNMVAFRGAAKCIEPGPTQ</sequence>
<name>A0ACC4D663_POPAL</name>